<dbReference type="EMBL" id="CP139779">
    <property type="protein sequence ID" value="WQB71778.1"/>
    <property type="molecule type" value="Genomic_DNA"/>
</dbReference>
<feature type="transmembrane region" description="Helical" evidence="5">
    <location>
        <begin position="6"/>
        <end position="23"/>
    </location>
</feature>
<feature type="transmembrane region" description="Helical" evidence="5">
    <location>
        <begin position="98"/>
        <end position="118"/>
    </location>
</feature>
<dbReference type="PANTHER" id="PTHR43019:SF23">
    <property type="entry name" value="PROTEASE DO-LIKE 5, CHLOROPLASTIC"/>
    <property type="match status" value="1"/>
</dbReference>
<gene>
    <name evidence="6" type="ORF">T9R20_07465</name>
</gene>
<dbReference type="InterPro" id="IPR001940">
    <property type="entry name" value="Peptidase_S1C"/>
</dbReference>
<dbReference type="Proteomes" id="UP001324533">
    <property type="component" value="Chromosome"/>
</dbReference>
<sequence length="393" mass="39699">MAVLLVDLFLIVLLVVALVVGLQRGLVASLGTLLGLAAGGVAAWWLAPVINDAWPWQDWRPLVVIVASFLLLVLGGTIGGAVGGVIRRGVDRVKLRVIDRLLGGVVSVVVAALALSLVGQSVANTGAPVLGPAVASSRVMTIINGVIPAPVSQTLGEWRSFVTDDGLPRLGGLVTPEVTPGTATPIPQEDPELELASASVLRVSGTAFACGTSSTGSGFVVAPDRVVTNAHVVAGVDTPVVQPNGGTAVEGRVVYFDPIDDLAVIAVDGLGVAPLGLSGPLTAGSAAQVQGYPLGGPWTPTRAEVLSVGTVPVPDIYDDTANPREIYQLFAEVRPGNSGGPLLTGDGEVAGVVFARADGDDTRGFAMTNAELEPVAAGAAGLSDRVSTGDCLG</sequence>
<feature type="transmembrane region" description="Helical" evidence="5">
    <location>
        <begin position="30"/>
        <end position="50"/>
    </location>
</feature>
<keyword evidence="4 5" id="KW-0472">Membrane</keyword>
<evidence type="ECO:0000256" key="5">
    <source>
        <dbReference type="SAM" id="Phobius"/>
    </source>
</evidence>
<evidence type="ECO:0000313" key="7">
    <source>
        <dbReference type="Proteomes" id="UP001324533"/>
    </source>
</evidence>
<dbReference type="InterPro" id="IPR009003">
    <property type="entry name" value="Peptidase_S1_PA"/>
</dbReference>
<dbReference type="InterPro" id="IPR047680">
    <property type="entry name" value="MarP-like"/>
</dbReference>
<feature type="transmembrane region" description="Helical" evidence="5">
    <location>
        <begin position="62"/>
        <end position="86"/>
    </location>
</feature>
<organism evidence="6 7">
    <name type="scientific">Microbacterium invictum</name>
    <dbReference type="NCBI Taxonomy" id="515415"/>
    <lineage>
        <taxon>Bacteria</taxon>
        <taxon>Bacillati</taxon>
        <taxon>Actinomycetota</taxon>
        <taxon>Actinomycetes</taxon>
        <taxon>Micrococcales</taxon>
        <taxon>Microbacteriaceae</taxon>
        <taxon>Microbacterium</taxon>
    </lineage>
</organism>
<dbReference type="InterPro" id="IPR043504">
    <property type="entry name" value="Peptidase_S1_PA_chymotrypsin"/>
</dbReference>
<keyword evidence="3 5" id="KW-1133">Transmembrane helix</keyword>
<dbReference type="Gene3D" id="2.40.10.10">
    <property type="entry name" value="Trypsin-like serine proteases"/>
    <property type="match status" value="2"/>
</dbReference>
<proteinExistence type="predicted"/>
<keyword evidence="6" id="KW-0645">Protease</keyword>
<name>A0ABZ0VFT2_9MICO</name>
<dbReference type="SUPFAM" id="SSF50494">
    <property type="entry name" value="Trypsin-like serine proteases"/>
    <property type="match status" value="1"/>
</dbReference>
<comment type="subcellular location">
    <subcellularLocation>
        <location evidence="1">Membrane</location>
        <topology evidence="1">Multi-pass membrane protein</topology>
    </subcellularLocation>
</comment>
<evidence type="ECO:0000256" key="4">
    <source>
        <dbReference type="ARBA" id="ARBA00023136"/>
    </source>
</evidence>
<dbReference type="GO" id="GO:0006508">
    <property type="term" value="P:proteolysis"/>
    <property type="evidence" value="ECO:0007669"/>
    <property type="project" value="UniProtKB-KW"/>
</dbReference>
<accession>A0ABZ0VFT2</accession>
<protein>
    <submittedName>
        <fullName evidence="6">MarP family serine protease</fullName>
        <ecNumber evidence="6">3.4.21.-</ecNumber>
    </submittedName>
</protein>
<dbReference type="Pfam" id="PF13365">
    <property type="entry name" value="Trypsin_2"/>
    <property type="match status" value="1"/>
</dbReference>
<evidence type="ECO:0000256" key="2">
    <source>
        <dbReference type="ARBA" id="ARBA00022692"/>
    </source>
</evidence>
<keyword evidence="7" id="KW-1185">Reference proteome</keyword>
<dbReference type="PANTHER" id="PTHR43019">
    <property type="entry name" value="SERINE ENDOPROTEASE DEGS"/>
    <property type="match status" value="1"/>
</dbReference>
<evidence type="ECO:0000256" key="3">
    <source>
        <dbReference type="ARBA" id="ARBA00022989"/>
    </source>
</evidence>
<evidence type="ECO:0000256" key="1">
    <source>
        <dbReference type="ARBA" id="ARBA00004141"/>
    </source>
</evidence>
<dbReference type="RefSeq" id="WP_322411891.1">
    <property type="nucleotide sequence ID" value="NZ_CP139779.1"/>
</dbReference>
<dbReference type="EC" id="3.4.21.-" evidence="6"/>
<dbReference type="NCBIfam" id="NF033740">
    <property type="entry name" value="MarP_fam_protase"/>
    <property type="match status" value="1"/>
</dbReference>
<dbReference type="InterPro" id="IPR003825">
    <property type="entry name" value="Colicin-V_CvpA"/>
</dbReference>
<dbReference type="GO" id="GO:0008233">
    <property type="term" value="F:peptidase activity"/>
    <property type="evidence" value="ECO:0007669"/>
    <property type="project" value="UniProtKB-KW"/>
</dbReference>
<dbReference type="PRINTS" id="PR00834">
    <property type="entry name" value="PROTEASES2C"/>
</dbReference>
<reference evidence="6 7" key="1">
    <citation type="submission" date="2023-06" db="EMBL/GenBank/DDBJ databases">
        <title>Rock-solubilizing bacteria, Microbacterium invictum, promotes re-establishment of vegetation in rocky wasteland by accelerating rock bio-weathering and reshaping soil bacterial community.</title>
        <authorList>
            <person name="Liu C."/>
        </authorList>
    </citation>
    <scope>NUCLEOTIDE SEQUENCE [LARGE SCALE GENOMIC DNA]</scope>
    <source>
        <strain evidence="6 7">X-18</strain>
    </source>
</reference>
<dbReference type="Pfam" id="PF02674">
    <property type="entry name" value="Colicin_V"/>
    <property type="match status" value="1"/>
</dbReference>
<keyword evidence="2 5" id="KW-0812">Transmembrane</keyword>
<evidence type="ECO:0000313" key="6">
    <source>
        <dbReference type="EMBL" id="WQB71778.1"/>
    </source>
</evidence>
<keyword evidence="6" id="KW-0378">Hydrolase</keyword>